<keyword evidence="1" id="KW-0812">Transmembrane</keyword>
<evidence type="ECO:0000256" key="1">
    <source>
        <dbReference type="SAM" id="Phobius"/>
    </source>
</evidence>
<feature type="transmembrane region" description="Helical" evidence="1">
    <location>
        <begin position="12"/>
        <end position="34"/>
    </location>
</feature>
<sequence length="449" mass="51051">MTTHQRRTNTIMVGFLVMGLGMTFLTAQVSGIAANSKAGQRLLQKAHLIQQGNSKEQQRKLNDNWFITNLKLKYTGCYNLLNLSEEGANGASSGLENTAVVTFTLGESCVGQDNDHAGKYAVNMYDFLDSYTESMLQEQEWRCESYRENNCPCDNADDEEACQYACLTKAGLEVCIEEYNNGDDEVFEVQPYLQCARMEEGEYNNNNNNRHLDNDGNNYNGRDWQARYQYPFWDGEYNIGPYCAEDGKSILLGVFYDEMCTVPASNDAYSYLHYGQSLPYSTESLIPQDTCISCIDQERGWEEWQNYNNNNGDDDGGNIEYDYNQWNNMEPREFCTDMYEQAAKCENSESGIIYFPLTTGCSFINDFLPTYVPTSFYDVEESASLLSVFLAWTLAITTSVLFAISVRLTCMLKMVRQPIFFRRGKKVPQRKPIFKDGSPELLAEQAGVA</sequence>
<evidence type="ECO:0000313" key="2">
    <source>
        <dbReference type="EMBL" id="CAD9958240.1"/>
    </source>
</evidence>
<name>A0A7S2Y7V8_9STRA</name>
<accession>A0A7S2Y7V8</accession>
<proteinExistence type="predicted"/>
<protein>
    <submittedName>
        <fullName evidence="2">Uncharacterized protein</fullName>
    </submittedName>
</protein>
<dbReference type="EMBL" id="HBHT01012912">
    <property type="protein sequence ID" value="CAD9958240.1"/>
    <property type="molecule type" value="Transcribed_RNA"/>
</dbReference>
<keyword evidence="1" id="KW-0472">Membrane</keyword>
<dbReference type="AlphaFoldDB" id="A0A7S2Y7V8"/>
<keyword evidence="1" id="KW-1133">Transmembrane helix</keyword>
<organism evidence="2">
    <name type="scientific">Entomoneis paludosa</name>
    <dbReference type="NCBI Taxonomy" id="265537"/>
    <lineage>
        <taxon>Eukaryota</taxon>
        <taxon>Sar</taxon>
        <taxon>Stramenopiles</taxon>
        <taxon>Ochrophyta</taxon>
        <taxon>Bacillariophyta</taxon>
        <taxon>Bacillariophyceae</taxon>
        <taxon>Bacillariophycidae</taxon>
        <taxon>Entomoneidaceae</taxon>
        <taxon>Entomoneis</taxon>
    </lineage>
</organism>
<gene>
    <name evidence="2" type="ORF">APAL1065_LOCUS8640</name>
</gene>
<feature type="transmembrane region" description="Helical" evidence="1">
    <location>
        <begin position="385"/>
        <end position="406"/>
    </location>
</feature>
<reference evidence="2" key="1">
    <citation type="submission" date="2021-01" db="EMBL/GenBank/DDBJ databases">
        <authorList>
            <person name="Corre E."/>
            <person name="Pelletier E."/>
            <person name="Niang G."/>
            <person name="Scheremetjew M."/>
            <person name="Finn R."/>
            <person name="Kale V."/>
            <person name="Holt S."/>
            <person name="Cochrane G."/>
            <person name="Meng A."/>
            <person name="Brown T."/>
            <person name="Cohen L."/>
        </authorList>
    </citation>
    <scope>NUCLEOTIDE SEQUENCE</scope>
    <source>
        <strain evidence="2">CCMP125</strain>
    </source>
</reference>